<accession>A0A4Y2TS28</accession>
<comment type="caution">
    <text evidence="2">The sequence shown here is derived from an EMBL/GenBank/DDBJ whole genome shotgun (WGS) entry which is preliminary data.</text>
</comment>
<reference evidence="2 3" key="1">
    <citation type="journal article" date="2019" name="Sci. Rep.">
        <title>Orb-weaving spider Araneus ventricosus genome elucidates the spidroin gene catalogue.</title>
        <authorList>
            <person name="Kono N."/>
            <person name="Nakamura H."/>
            <person name="Ohtoshi R."/>
            <person name="Moran D.A.P."/>
            <person name="Shinohara A."/>
            <person name="Yoshida Y."/>
            <person name="Fujiwara M."/>
            <person name="Mori M."/>
            <person name="Tomita M."/>
            <person name="Arakawa K."/>
        </authorList>
    </citation>
    <scope>NUCLEOTIDE SEQUENCE [LARGE SCALE GENOMIC DNA]</scope>
</reference>
<organism evidence="2 3">
    <name type="scientific">Araneus ventricosus</name>
    <name type="common">Orbweaver spider</name>
    <name type="synonym">Epeira ventricosa</name>
    <dbReference type="NCBI Taxonomy" id="182803"/>
    <lineage>
        <taxon>Eukaryota</taxon>
        <taxon>Metazoa</taxon>
        <taxon>Ecdysozoa</taxon>
        <taxon>Arthropoda</taxon>
        <taxon>Chelicerata</taxon>
        <taxon>Arachnida</taxon>
        <taxon>Araneae</taxon>
        <taxon>Araneomorphae</taxon>
        <taxon>Entelegynae</taxon>
        <taxon>Araneoidea</taxon>
        <taxon>Araneidae</taxon>
        <taxon>Araneus</taxon>
    </lineage>
</organism>
<evidence type="ECO:0000313" key="3">
    <source>
        <dbReference type="Proteomes" id="UP000499080"/>
    </source>
</evidence>
<gene>
    <name evidence="2" type="ORF">AVEN_245965_1</name>
</gene>
<dbReference type="OrthoDB" id="9837521at2759"/>
<dbReference type="Proteomes" id="UP000499080">
    <property type="component" value="Unassembled WGS sequence"/>
</dbReference>
<keyword evidence="3" id="KW-1185">Reference proteome</keyword>
<sequence>FVPRKGDLPPDLDYQENLSLMQVVLESVQKTVQDVANLEARVSILEELLPKILEQKERRTFTTEFPRYEDQPALDRYGRVVE</sequence>
<protein>
    <submittedName>
        <fullName evidence="2">Uncharacterized protein</fullName>
    </submittedName>
</protein>
<proteinExistence type="predicted"/>
<evidence type="ECO:0000256" key="1">
    <source>
        <dbReference type="SAM" id="Coils"/>
    </source>
</evidence>
<dbReference type="EMBL" id="BGPR01030142">
    <property type="protein sequence ID" value="GBO02474.1"/>
    <property type="molecule type" value="Genomic_DNA"/>
</dbReference>
<dbReference type="AlphaFoldDB" id="A0A4Y2TS28"/>
<evidence type="ECO:0000313" key="2">
    <source>
        <dbReference type="EMBL" id="GBO02474.1"/>
    </source>
</evidence>
<feature type="non-terminal residue" evidence="2">
    <location>
        <position position="1"/>
    </location>
</feature>
<feature type="coiled-coil region" evidence="1">
    <location>
        <begin position="28"/>
        <end position="55"/>
    </location>
</feature>
<name>A0A4Y2TS28_ARAVE</name>
<keyword evidence="1" id="KW-0175">Coiled coil</keyword>